<keyword evidence="5 7" id="KW-0560">Oxidoreductase</keyword>
<proteinExistence type="inferred from homology"/>
<comment type="similarity">
    <text evidence="2">Belongs to the acyl-CoA dehydrogenase family.</text>
</comment>
<dbReference type="SUPFAM" id="SSF47203">
    <property type="entry name" value="Acyl-CoA dehydrogenase C-terminal domain-like"/>
    <property type="match status" value="1"/>
</dbReference>
<evidence type="ECO:0000313" key="8">
    <source>
        <dbReference type="Proteomes" id="UP000562492"/>
    </source>
</evidence>
<accession>A0ABR6RIM9</accession>
<evidence type="ECO:0000256" key="4">
    <source>
        <dbReference type="ARBA" id="ARBA00022827"/>
    </source>
</evidence>
<evidence type="ECO:0000313" key="7">
    <source>
        <dbReference type="EMBL" id="MBB6578923.1"/>
    </source>
</evidence>
<reference evidence="7 8" key="1">
    <citation type="submission" date="2020-08" db="EMBL/GenBank/DDBJ databases">
        <title>Functional genomics of gut bacteria from endangered species of beetles.</title>
        <authorList>
            <person name="Carlos-Shanley C."/>
        </authorList>
    </citation>
    <scope>NUCLEOTIDE SEQUENCE [LARGE SCALE GENOMIC DNA]</scope>
    <source>
        <strain evidence="7 8">S00124</strain>
    </source>
</reference>
<keyword evidence="4" id="KW-0274">FAD</keyword>
<keyword evidence="8" id="KW-1185">Reference proteome</keyword>
<dbReference type="PANTHER" id="PTHR43884:SF20">
    <property type="entry name" value="ACYL-COA DEHYDROGENASE FADE28"/>
    <property type="match status" value="1"/>
</dbReference>
<dbReference type="InterPro" id="IPR009100">
    <property type="entry name" value="AcylCoA_DH/oxidase_NM_dom_sf"/>
</dbReference>
<evidence type="ECO:0000256" key="1">
    <source>
        <dbReference type="ARBA" id="ARBA00001974"/>
    </source>
</evidence>
<protein>
    <submittedName>
        <fullName evidence="7">Acyl-CoA dehydrogenase</fullName>
        <ecNumber evidence="7">1.3.8.7</ecNumber>
    </submittedName>
</protein>
<comment type="caution">
    <text evidence="7">The sequence shown here is derived from an EMBL/GenBank/DDBJ whole genome shotgun (WGS) entry which is preliminary data.</text>
</comment>
<evidence type="ECO:0000259" key="6">
    <source>
        <dbReference type="Pfam" id="PF00441"/>
    </source>
</evidence>
<dbReference type="GO" id="GO:0070991">
    <property type="term" value="F:medium-chain fatty acyl-CoA dehydrogenase activity"/>
    <property type="evidence" value="ECO:0007669"/>
    <property type="project" value="UniProtKB-EC"/>
</dbReference>
<comment type="cofactor">
    <cofactor evidence="1">
        <name>FAD</name>
        <dbReference type="ChEBI" id="CHEBI:57692"/>
    </cofactor>
</comment>
<keyword evidence="3" id="KW-0285">Flavoprotein</keyword>
<dbReference type="Pfam" id="PF00441">
    <property type="entry name" value="Acyl-CoA_dh_1"/>
    <property type="match status" value="1"/>
</dbReference>
<sequence>MDHLIIDALRDVLTGQCTPAVVRAIENEVAAHNGCAPEADLTKISATAATLWQQIEETGFADLLLPEEAGGAGLALRDAFAVWDLLGQHAMPLPLPETMLARAWLVAAGVAVPQGAIALAPHLLVEGNGLCATGVRGARVAQWVLGQQGSDLLLLPVAGAQASPSIFVLDADLRWKAETLASAIRVAAPASLLVAQAGLVSALLAGSLLTTFESTLNFANERQQFGRPIGKFQAIQHELAVMAEHVSAARMAAQIACEAGGVLADPLKVAVGKARTGEAAVEVASLAHSIHGAIGFTTEFDLQLFTRRLHLWRQTAGSESYWQLQAGQALVAAGGMSLDVIRQITGSAAAAA</sequence>
<dbReference type="RefSeq" id="WP_184709710.1">
    <property type="nucleotide sequence ID" value="NZ_JACHKZ010000020.1"/>
</dbReference>
<evidence type="ECO:0000256" key="3">
    <source>
        <dbReference type="ARBA" id="ARBA00022630"/>
    </source>
</evidence>
<dbReference type="InterPro" id="IPR009075">
    <property type="entry name" value="AcylCo_DH/oxidase_C"/>
</dbReference>
<dbReference type="SUPFAM" id="SSF56645">
    <property type="entry name" value="Acyl-CoA dehydrogenase NM domain-like"/>
    <property type="match status" value="1"/>
</dbReference>
<dbReference type="InterPro" id="IPR037069">
    <property type="entry name" value="AcylCoA_DH/ox_N_sf"/>
</dbReference>
<dbReference type="Gene3D" id="1.20.140.10">
    <property type="entry name" value="Butyryl-CoA Dehydrogenase, subunit A, domain 3"/>
    <property type="match status" value="1"/>
</dbReference>
<evidence type="ECO:0000256" key="2">
    <source>
        <dbReference type="ARBA" id="ARBA00009347"/>
    </source>
</evidence>
<feature type="domain" description="Acyl-CoA dehydrogenase/oxidase C-terminal" evidence="6">
    <location>
        <begin position="199"/>
        <end position="319"/>
    </location>
</feature>
<organism evidence="7 8">
    <name type="scientific">Comamonas odontotermitis</name>
    <dbReference type="NCBI Taxonomy" id="379895"/>
    <lineage>
        <taxon>Bacteria</taxon>
        <taxon>Pseudomonadati</taxon>
        <taxon>Pseudomonadota</taxon>
        <taxon>Betaproteobacteria</taxon>
        <taxon>Burkholderiales</taxon>
        <taxon>Comamonadaceae</taxon>
        <taxon>Comamonas</taxon>
    </lineage>
</organism>
<name>A0ABR6RIM9_9BURK</name>
<dbReference type="EMBL" id="JACHKZ010000020">
    <property type="protein sequence ID" value="MBB6578923.1"/>
    <property type="molecule type" value="Genomic_DNA"/>
</dbReference>
<dbReference type="Gene3D" id="1.10.540.10">
    <property type="entry name" value="Acyl-CoA dehydrogenase/oxidase, N-terminal domain"/>
    <property type="match status" value="1"/>
</dbReference>
<dbReference type="Proteomes" id="UP000562492">
    <property type="component" value="Unassembled WGS sequence"/>
</dbReference>
<dbReference type="InterPro" id="IPR036250">
    <property type="entry name" value="AcylCo_DH-like_C"/>
</dbReference>
<evidence type="ECO:0000256" key="5">
    <source>
        <dbReference type="ARBA" id="ARBA00023002"/>
    </source>
</evidence>
<dbReference type="EC" id="1.3.8.7" evidence="7"/>
<gene>
    <name evidence="7" type="ORF">HNP33_003028</name>
</gene>
<dbReference type="PANTHER" id="PTHR43884">
    <property type="entry name" value="ACYL-COA DEHYDROGENASE"/>
    <property type="match status" value="1"/>
</dbReference>